<dbReference type="Proteomes" id="UP000774935">
    <property type="component" value="Unassembled WGS sequence"/>
</dbReference>
<feature type="chain" id="PRO_5047252312" description="DUF2154 domain-containing protein" evidence="2">
    <location>
        <begin position="19"/>
        <end position="247"/>
    </location>
</feature>
<protein>
    <recommendedName>
        <fullName evidence="3">DUF2154 domain-containing protein</fullName>
    </recommendedName>
</protein>
<dbReference type="Pfam" id="PF17115">
    <property type="entry name" value="Toast_rack_N"/>
    <property type="match status" value="1"/>
</dbReference>
<comment type="caution">
    <text evidence="4">The sequence shown here is derived from an EMBL/GenBank/DDBJ whole genome shotgun (WGS) entry which is preliminary data.</text>
</comment>
<evidence type="ECO:0000256" key="2">
    <source>
        <dbReference type="SAM" id="SignalP"/>
    </source>
</evidence>
<keyword evidence="5" id="KW-1185">Reference proteome</keyword>
<evidence type="ECO:0000259" key="3">
    <source>
        <dbReference type="Pfam" id="PF17115"/>
    </source>
</evidence>
<feature type="compositionally biased region" description="Low complexity" evidence="1">
    <location>
        <begin position="91"/>
        <end position="102"/>
    </location>
</feature>
<feature type="region of interest" description="Disordered" evidence="1">
    <location>
        <begin position="74"/>
        <end position="102"/>
    </location>
</feature>
<dbReference type="EMBL" id="JAHWXQ010000002">
    <property type="protein sequence ID" value="MBW3365682.1"/>
    <property type="molecule type" value="Genomic_DNA"/>
</dbReference>
<feature type="compositionally biased region" description="Polar residues" evidence="1">
    <location>
        <begin position="74"/>
        <end position="86"/>
    </location>
</feature>
<evidence type="ECO:0000313" key="5">
    <source>
        <dbReference type="Proteomes" id="UP000774935"/>
    </source>
</evidence>
<evidence type="ECO:0000256" key="1">
    <source>
        <dbReference type="SAM" id="MobiDB-lite"/>
    </source>
</evidence>
<dbReference type="RefSeq" id="WP_199110139.1">
    <property type="nucleotide sequence ID" value="NZ_JAHWXQ010000002.1"/>
</dbReference>
<reference evidence="4 5" key="1">
    <citation type="submission" date="2021-07" db="EMBL/GenBank/DDBJ databases">
        <authorList>
            <person name="Kim M.K."/>
        </authorList>
    </citation>
    <scope>NUCLEOTIDE SEQUENCE [LARGE SCALE GENOMIC DNA]</scope>
    <source>
        <strain evidence="4 5">HLY7-15</strain>
    </source>
</reference>
<name>A0ABS6XCF0_9BACT</name>
<dbReference type="InterPro" id="IPR031346">
    <property type="entry name" value="DUF2154_N"/>
</dbReference>
<proteinExistence type="predicted"/>
<sequence>MKKLLYTIALLFPLALQAQDTHKFNHTLGLDGTKQSNIRLEIPAGELTLKTGSAQLIDTKVNYNLKDWKPSTSLTRSNGSTSLTIKQKSDNGNNNAGENKWNVSLNKSTPLNLSLTMGAGKSNLDLSNSRLQKLNIEAGAVGCDINLKGSSVKVVEIAAGVGELNLDMTGNWDHNVQVDISGGIGEVNLKLPKNTGVRLNPTGLGSKNLNGFKKNGSYYQNAAYGKSKHTLTINVSGGMGSINVVEG</sequence>
<accession>A0ABS6XCF0</accession>
<feature type="domain" description="DUF2154" evidence="3">
    <location>
        <begin position="32"/>
        <end position="119"/>
    </location>
</feature>
<organism evidence="4 5">
    <name type="scientific">Pontibacter populi</name>
    <dbReference type="NCBI Taxonomy" id="890055"/>
    <lineage>
        <taxon>Bacteria</taxon>
        <taxon>Pseudomonadati</taxon>
        <taxon>Bacteroidota</taxon>
        <taxon>Cytophagia</taxon>
        <taxon>Cytophagales</taxon>
        <taxon>Hymenobacteraceae</taxon>
        <taxon>Pontibacter</taxon>
    </lineage>
</organism>
<gene>
    <name evidence="4" type="ORF">KYK27_11530</name>
</gene>
<evidence type="ECO:0000313" key="4">
    <source>
        <dbReference type="EMBL" id="MBW3365682.1"/>
    </source>
</evidence>
<keyword evidence="2" id="KW-0732">Signal</keyword>
<feature type="signal peptide" evidence="2">
    <location>
        <begin position="1"/>
        <end position="18"/>
    </location>
</feature>